<evidence type="ECO:0000256" key="2">
    <source>
        <dbReference type="ARBA" id="ARBA00022840"/>
    </source>
</evidence>
<dbReference type="PANTHER" id="PTHR30580:SF0">
    <property type="entry name" value="PRIMOSOMAL PROTEIN N"/>
    <property type="match status" value="1"/>
</dbReference>
<organism evidence="6">
    <name type="scientific">Staphylococcus schleiferi</name>
    <dbReference type="NCBI Taxonomy" id="1295"/>
    <lineage>
        <taxon>Bacteria</taxon>
        <taxon>Bacillati</taxon>
        <taxon>Bacillota</taxon>
        <taxon>Bacilli</taxon>
        <taxon>Bacillales</taxon>
        <taxon>Staphylococcaceae</taxon>
        <taxon>Staphylococcus</taxon>
    </lineage>
</organism>
<name>A0A7Z7VY73_STASC</name>
<keyword evidence="3" id="KW-0238">DNA-binding</keyword>
<protein>
    <submittedName>
        <fullName evidence="6">Primosomal protein N</fullName>
    </submittedName>
</protein>
<reference evidence="6" key="1">
    <citation type="submission" date="2018-06" db="EMBL/GenBank/DDBJ databases">
        <authorList>
            <consortium name="Pathogen Informatics"/>
            <person name="Doyle S."/>
        </authorList>
    </citation>
    <scope>NUCLEOTIDE SEQUENCE [LARGE SCALE GENOMIC DNA]</scope>
    <source>
        <strain evidence="6">NCTC12218</strain>
    </source>
</reference>
<feature type="domain" description="Primosomal protein N C-terminal" evidence="4">
    <location>
        <begin position="2"/>
        <end position="82"/>
    </location>
</feature>
<reference evidence="5 7" key="2">
    <citation type="submission" date="2020-11" db="EMBL/GenBank/DDBJ databases">
        <authorList>
            <consortium name="Pathogen Informatics"/>
        </authorList>
    </citation>
    <scope>NUCLEOTIDE SEQUENCE [LARGE SCALE GENOMIC DNA]</scope>
    <source>
        <strain evidence="5 7">NCTC12218</strain>
    </source>
</reference>
<evidence type="ECO:0000259" key="4">
    <source>
        <dbReference type="Pfam" id="PF18074"/>
    </source>
</evidence>
<evidence type="ECO:0000256" key="1">
    <source>
        <dbReference type="ARBA" id="ARBA00022741"/>
    </source>
</evidence>
<dbReference type="EMBL" id="UHEF01000001">
    <property type="protein sequence ID" value="SUM89382.1"/>
    <property type="molecule type" value="Genomic_DNA"/>
</dbReference>
<dbReference type="PANTHER" id="PTHR30580">
    <property type="entry name" value="PRIMOSOMAL PROTEIN N"/>
    <property type="match status" value="1"/>
</dbReference>
<dbReference type="GO" id="GO:0043138">
    <property type="term" value="F:3'-5' DNA helicase activity"/>
    <property type="evidence" value="ECO:0007669"/>
    <property type="project" value="TreeGrafter"/>
</dbReference>
<dbReference type="Pfam" id="PF18074">
    <property type="entry name" value="PriA_C"/>
    <property type="match status" value="1"/>
</dbReference>
<dbReference type="GO" id="GO:0005524">
    <property type="term" value="F:ATP binding"/>
    <property type="evidence" value="ECO:0007669"/>
    <property type="project" value="UniProtKB-KW"/>
</dbReference>
<evidence type="ECO:0000313" key="5">
    <source>
        <dbReference type="EMBL" id="CAD7360059.1"/>
    </source>
</evidence>
<dbReference type="GO" id="GO:0006302">
    <property type="term" value="P:double-strand break repair"/>
    <property type="evidence" value="ECO:0007669"/>
    <property type="project" value="TreeGrafter"/>
</dbReference>
<keyword evidence="2" id="KW-0067">ATP-binding</keyword>
<sequence length="86" mass="10070">MKEVLQAASHVHQILLQHLTDKAFVLGPSPSALSRINNEYRFQVLVKYKSEPALIDALRYLDDYYHEMFIKKKLALKIDINPHMMM</sequence>
<accession>A0A7Z7VY73</accession>
<evidence type="ECO:0000256" key="3">
    <source>
        <dbReference type="ARBA" id="ARBA00023125"/>
    </source>
</evidence>
<proteinExistence type="predicted"/>
<keyword evidence="1" id="KW-0547">Nucleotide-binding</keyword>
<evidence type="ECO:0000313" key="6">
    <source>
        <dbReference type="EMBL" id="SUM89382.1"/>
    </source>
</evidence>
<dbReference type="GO" id="GO:0003677">
    <property type="term" value="F:DNA binding"/>
    <property type="evidence" value="ECO:0007669"/>
    <property type="project" value="UniProtKB-KW"/>
</dbReference>
<dbReference type="InterPro" id="IPR041236">
    <property type="entry name" value="PriA_C"/>
</dbReference>
<dbReference type="GO" id="GO:0006270">
    <property type="term" value="P:DNA replication initiation"/>
    <property type="evidence" value="ECO:0007669"/>
    <property type="project" value="TreeGrafter"/>
</dbReference>
<dbReference type="GO" id="GO:0006310">
    <property type="term" value="P:DNA recombination"/>
    <property type="evidence" value="ECO:0007669"/>
    <property type="project" value="TreeGrafter"/>
</dbReference>
<dbReference type="Proteomes" id="UP000264146">
    <property type="component" value="Chromosome"/>
</dbReference>
<dbReference type="EMBL" id="LR962863">
    <property type="protein sequence ID" value="CAD7360059.1"/>
    <property type="molecule type" value="Genomic_DNA"/>
</dbReference>
<gene>
    <name evidence="6" type="primary">priA_1</name>
    <name evidence="6" type="ORF">NCTC12218_01722</name>
</gene>
<dbReference type="AlphaFoldDB" id="A0A7Z7VY73"/>
<evidence type="ECO:0000313" key="7">
    <source>
        <dbReference type="Proteomes" id="UP000264146"/>
    </source>
</evidence>